<dbReference type="Proteomes" id="UP000234323">
    <property type="component" value="Unassembled WGS sequence"/>
</dbReference>
<reference evidence="1 2" key="1">
    <citation type="submission" date="2015-10" db="EMBL/GenBank/DDBJ databases">
        <title>Genome analyses suggest a sexual origin of heterokaryosis in a supposedly ancient asexual fungus.</title>
        <authorList>
            <person name="Ropars J."/>
            <person name="Sedzielewska K."/>
            <person name="Noel J."/>
            <person name="Charron P."/>
            <person name="Farinelli L."/>
            <person name="Marton T."/>
            <person name="Kruger M."/>
            <person name="Pelin A."/>
            <person name="Brachmann A."/>
            <person name="Corradi N."/>
        </authorList>
    </citation>
    <scope>NUCLEOTIDE SEQUENCE [LARGE SCALE GENOMIC DNA]</scope>
    <source>
        <strain evidence="1 2">A4</strain>
    </source>
</reference>
<sequence length="94" mass="11260">MGNVKEENVINIIADNSLIYIIEKFSDENGERRRLNRQEVRELTRGIFNDNIYEIANFKEERRLLEEIWKTCYDDVRDKYGCSVVKKLGKQMEL</sequence>
<evidence type="ECO:0000313" key="2">
    <source>
        <dbReference type="Proteomes" id="UP000234323"/>
    </source>
</evidence>
<organism evidence="1 2">
    <name type="scientific">Rhizophagus irregularis</name>
    <dbReference type="NCBI Taxonomy" id="588596"/>
    <lineage>
        <taxon>Eukaryota</taxon>
        <taxon>Fungi</taxon>
        <taxon>Fungi incertae sedis</taxon>
        <taxon>Mucoromycota</taxon>
        <taxon>Glomeromycotina</taxon>
        <taxon>Glomeromycetes</taxon>
        <taxon>Glomerales</taxon>
        <taxon>Glomeraceae</taxon>
        <taxon>Rhizophagus</taxon>
    </lineage>
</organism>
<protein>
    <submittedName>
        <fullName evidence="1">Uncharacterized protein</fullName>
    </submittedName>
</protein>
<dbReference type="VEuPathDB" id="FungiDB:RhiirFUN_016503"/>
<proteinExistence type="predicted"/>
<dbReference type="VEuPathDB" id="FungiDB:RhiirA1_464290"/>
<name>A0A2I1GHS7_9GLOM</name>
<dbReference type="EMBL" id="LLXI01000438">
    <property type="protein sequence ID" value="PKY46183.1"/>
    <property type="molecule type" value="Genomic_DNA"/>
</dbReference>
<gene>
    <name evidence="1" type="ORF">RhiirA4_543144</name>
</gene>
<dbReference type="AlphaFoldDB" id="A0A2I1GHS7"/>
<keyword evidence="2" id="KW-1185">Reference proteome</keyword>
<accession>A0A2I1GHS7</accession>
<evidence type="ECO:0000313" key="1">
    <source>
        <dbReference type="EMBL" id="PKY46183.1"/>
    </source>
</evidence>
<comment type="caution">
    <text evidence="1">The sequence shown here is derived from an EMBL/GenBank/DDBJ whole genome shotgun (WGS) entry which is preliminary data.</text>
</comment>